<name>A0A7S1CUG3_9CHLO</name>
<dbReference type="InterPro" id="IPR038217">
    <property type="entry name" value="MRG_C_sf"/>
</dbReference>
<keyword evidence="3" id="KW-0805">Transcription regulation</keyword>
<dbReference type="GO" id="GO:0006325">
    <property type="term" value="P:chromatin organization"/>
    <property type="evidence" value="ECO:0007669"/>
    <property type="project" value="UniProtKB-KW"/>
</dbReference>
<dbReference type="PANTHER" id="PTHR10880">
    <property type="entry name" value="MORTALITY FACTOR 4-LIKE PROTEIN"/>
    <property type="match status" value="1"/>
</dbReference>
<evidence type="ECO:0000256" key="3">
    <source>
        <dbReference type="ARBA" id="ARBA00023015"/>
    </source>
</evidence>
<keyword evidence="2" id="KW-0156">Chromatin regulator</keyword>
<evidence type="ECO:0000256" key="5">
    <source>
        <dbReference type="ARBA" id="ARBA00023242"/>
    </source>
</evidence>
<dbReference type="PROSITE" id="PS51640">
    <property type="entry name" value="MRG"/>
    <property type="match status" value="1"/>
</dbReference>
<gene>
    <name evidence="7" type="ORF">POKL1161_LOCUS1284</name>
</gene>
<organism evidence="7">
    <name type="scientific">Picochlorum oklahomense</name>
    <dbReference type="NCBI Taxonomy" id="249345"/>
    <lineage>
        <taxon>Eukaryota</taxon>
        <taxon>Viridiplantae</taxon>
        <taxon>Chlorophyta</taxon>
        <taxon>core chlorophytes</taxon>
        <taxon>Trebouxiophyceae</taxon>
        <taxon>Trebouxiophyceae incertae sedis</taxon>
        <taxon>Picochlorum</taxon>
    </lineage>
</organism>
<dbReference type="GO" id="GO:0000123">
    <property type="term" value="C:histone acetyltransferase complex"/>
    <property type="evidence" value="ECO:0007669"/>
    <property type="project" value="TreeGrafter"/>
</dbReference>
<dbReference type="EMBL" id="HBFV01001894">
    <property type="protein sequence ID" value="CAD8928931.1"/>
    <property type="molecule type" value="Transcribed_RNA"/>
</dbReference>
<dbReference type="AlphaFoldDB" id="A0A7S1CUG3"/>
<dbReference type="Gene3D" id="1.10.274.30">
    <property type="entry name" value="MRG domain"/>
    <property type="match status" value="1"/>
</dbReference>
<reference evidence="7" key="1">
    <citation type="submission" date="2021-01" db="EMBL/GenBank/DDBJ databases">
        <authorList>
            <person name="Corre E."/>
            <person name="Pelletier E."/>
            <person name="Niang G."/>
            <person name="Scheremetjew M."/>
            <person name="Finn R."/>
            <person name="Kale V."/>
            <person name="Holt S."/>
            <person name="Cochrane G."/>
            <person name="Meng A."/>
            <person name="Brown T."/>
            <person name="Cohen L."/>
        </authorList>
    </citation>
    <scope>NUCLEOTIDE SEQUENCE</scope>
    <source>
        <strain evidence="7">CCMP2329</strain>
    </source>
</reference>
<proteinExistence type="predicted"/>
<keyword evidence="4" id="KW-0804">Transcription</keyword>
<dbReference type="GO" id="GO:0006355">
    <property type="term" value="P:regulation of DNA-templated transcription"/>
    <property type="evidence" value="ECO:0007669"/>
    <property type="project" value="InterPro"/>
</dbReference>
<dbReference type="GO" id="GO:0005634">
    <property type="term" value="C:nucleus"/>
    <property type="evidence" value="ECO:0007669"/>
    <property type="project" value="UniProtKB-SubCell"/>
</dbReference>
<protein>
    <recommendedName>
        <fullName evidence="6">MRG domain-containing protein</fullName>
    </recommendedName>
</protein>
<keyword evidence="5" id="KW-0539">Nucleus</keyword>
<comment type="subcellular location">
    <subcellularLocation>
        <location evidence="1">Nucleus</location>
    </subcellularLocation>
</comment>
<evidence type="ECO:0000256" key="1">
    <source>
        <dbReference type="ARBA" id="ARBA00004123"/>
    </source>
</evidence>
<dbReference type="InterPro" id="IPR008676">
    <property type="entry name" value="MRG"/>
</dbReference>
<accession>A0A7S1CUG3</accession>
<dbReference type="PANTHER" id="PTHR10880:SF15">
    <property type="entry name" value="MSL COMPLEX SUBUNIT 3"/>
    <property type="match status" value="1"/>
</dbReference>
<evidence type="ECO:0000256" key="4">
    <source>
        <dbReference type="ARBA" id="ARBA00023163"/>
    </source>
</evidence>
<dbReference type="Pfam" id="PF05712">
    <property type="entry name" value="MRG"/>
    <property type="match status" value="1"/>
</dbReference>
<evidence type="ECO:0000259" key="6">
    <source>
        <dbReference type="Pfam" id="PF05712"/>
    </source>
</evidence>
<feature type="domain" description="MRG" evidence="6">
    <location>
        <begin position="111"/>
        <end position="286"/>
    </location>
</feature>
<evidence type="ECO:0000256" key="2">
    <source>
        <dbReference type="ARBA" id="ARBA00022853"/>
    </source>
</evidence>
<sequence>MSERKERTRALFKKGQKCLTPRFEVDYGGEDRIYFEQGEVMRAEKRVLDDNGEESMYFYLIKFSGSKKATEVWMEEPDLFKYDVDLLHDVSTEATLEAKRRAWRIYKEKKEQMRMIDVPEHLRLRVPPRMKKELYDEYVSVVESGQILPLPRAPTVSDIVKNWNQKVVEEVESMSDETREAVAIVVKNLLEYFNLGLRQFLLYRSEVPLYDKVIVEGEKEPADVYGAEHLVRLLVKLPELVCVRMMALPENAKYIVMAEDVIQDLMSYLSQPEQLETLFAPSQEYKQCYEVMSHIAT</sequence>
<dbReference type="InterPro" id="IPR026541">
    <property type="entry name" value="MRG_dom"/>
</dbReference>
<evidence type="ECO:0000313" key="7">
    <source>
        <dbReference type="EMBL" id="CAD8928931.1"/>
    </source>
</evidence>